<dbReference type="Proteomes" id="UP000585721">
    <property type="component" value="Unassembled WGS sequence"/>
</dbReference>
<proteinExistence type="predicted"/>
<keyword evidence="3" id="KW-1185">Reference proteome</keyword>
<accession>A0A841GKQ8</accession>
<dbReference type="AlphaFoldDB" id="A0A841GKQ8"/>
<protein>
    <recommendedName>
        <fullName evidence="1">YagK/YfjJ C-terminal domain-containing protein</fullName>
    </recommendedName>
</protein>
<evidence type="ECO:0000313" key="2">
    <source>
        <dbReference type="EMBL" id="MBB6055380.1"/>
    </source>
</evidence>
<dbReference type="RefSeq" id="WP_188026164.1">
    <property type="nucleotide sequence ID" value="NZ_JACHGR010000004.1"/>
</dbReference>
<sequence>MPELNNNHGVLNRTYINKIMTTIDKAVIEFPRTMALRVDLRMPYIPDRNDHFDVDSPVHDLNTSNEVISRFIDSLKSQIKADLKRKKNQGSRVHPCRLRYCWVRELGENNEQLHYHALLLFNKDAYAFLGDFDSNRSHRNMMSKIRKAWASALRGEYEECEYLVHVPVKPIYYLDSNNINYMDVYSKLIFRVSYLAKYKTKPYGDGYRSFGCSQY</sequence>
<organism evidence="2 3">
    <name type="scientific">Tolumonas osonensis</name>
    <dbReference type="NCBI Taxonomy" id="675874"/>
    <lineage>
        <taxon>Bacteria</taxon>
        <taxon>Pseudomonadati</taxon>
        <taxon>Pseudomonadota</taxon>
        <taxon>Gammaproteobacteria</taxon>
        <taxon>Aeromonadales</taxon>
        <taxon>Aeromonadaceae</taxon>
        <taxon>Tolumonas</taxon>
    </lineage>
</organism>
<comment type="caution">
    <text evidence="2">The sequence shown here is derived from an EMBL/GenBank/DDBJ whole genome shotgun (WGS) entry which is preliminary data.</text>
</comment>
<feature type="domain" description="YagK/YfjJ C-terminal" evidence="1">
    <location>
        <begin position="29"/>
        <end position="213"/>
    </location>
</feature>
<dbReference type="Pfam" id="PF11726">
    <property type="entry name" value="YagK_YfjJ_C"/>
    <property type="match status" value="1"/>
</dbReference>
<name>A0A841GKQ8_9GAMM</name>
<gene>
    <name evidence="2" type="ORF">HNR75_001286</name>
</gene>
<dbReference type="InterPro" id="IPR057271">
    <property type="entry name" value="YagK_YfjJ_C"/>
</dbReference>
<evidence type="ECO:0000259" key="1">
    <source>
        <dbReference type="Pfam" id="PF11726"/>
    </source>
</evidence>
<evidence type="ECO:0000313" key="3">
    <source>
        <dbReference type="Proteomes" id="UP000585721"/>
    </source>
</evidence>
<reference evidence="2 3" key="1">
    <citation type="submission" date="2020-08" db="EMBL/GenBank/DDBJ databases">
        <title>Genomic Encyclopedia of Type Strains, Phase IV (KMG-IV): sequencing the most valuable type-strain genomes for metagenomic binning, comparative biology and taxonomic classification.</title>
        <authorList>
            <person name="Goeker M."/>
        </authorList>
    </citation>
    <scope>NUCLEOTIDE SEQUENCE [LARGE SCALE GENOMIC DNA]</scope>
    <source>
        <strain evidence="2 3">DSM 22975</strain>
    </source>
</reference>
<dbReference type="EMBL" id="JACHGR010000004">
    <property type="protein sequence ID" value="MBB6055380.1"/>
    <property type="molecule type" value="Genomic_DNA"/>
</dbReference>